<organism evidence="1 2">
    <name type="scientific">Cinchona calisaya</name>
    <dbReference type="NCBI Taxonomy" id="153742"/>
    <lineage>
        <taxon>Eukaryota</taxon>
        <taxon>Viridiplantae</taxon>
        <taxon>Streptophyta</taxon>
        <taxon>Embryophyta</taxon>
        <taxon>Tracheophyta</taxon>
        <taxon>Spermatophyta</taxon>
        <taxon>Magnoliopsida</taxon>
        <taxon>eudicotyledons</taxon>
        <taxon>Gunneridae</taxon>
        <taxon>Pentapetalae</taxon>
        <taxon>asterids</taxon>
        <taxon>lamiids</taxon>
        <taxon>Gentianales</taxon>
        <taxon>Rubiaceae</taxon>
        <taxon>Cinchonoideae</taxon>
        <taxon>Cinchoneae</taxon>
        <taxon>Cinchona</taxon>
    </lineage>
</organism>
<comment type="caution">
    <text evidence="1">The sequence shown here is derived from an EMBL/GenBank/DDBJ whole genome shotgun (WGS) entry which is preliminary data.</text>
</comment>
<protein>
    <submittedName>
        <fullName evidence="1">Uncharacterized protein</fullName>
    </submittedName>
</protein>
<dbReference type="AlphaFoldDB" id="A0ABD2ZZ39"/>
<sequence>MDQIVDEMGHIYNSHADHLDISMKRLNTALESVVKGSSSLVLTTVVEKRKVPKVVTLVLIPGAVEKQSNGLAIGSSYGEPSNNGHNSMPRVGCWGARQTRFAIFSLVKDQQRVRFTEMVRMHNLQNIPNRDWALGGNDDLPKWRNVRDDRRIEENREINMRKPQDPRDKGNLDRRVRDMVHRVINKANNPWKCMGY</sequence>
<accession>A0ABD2ZZ39</accession>
<dbReference type="EMBL" id="JBJUIK010000006">
    <property type="protein sequence ID" value="KAL3524735.1"/>
    <property type="molecule type" value="Genomic_DNA"/>
</dbReference>
<gene>
    <name evidence="1" type="ORF">ACH5RR_013107</name>
</gene>
<name>A0ABD2ZZ39_9GENT</name>
<proteinExistence type="predicted"/>
<reference evidence="1 2" key="1">
    <citation type="submission" date="2024-11" db="EMBL/GenBank/DDBJ databases">
        <title>A near-complete genome assembly of Cinchona calisaya.</title>
        <authorList>
            <person name="Lian D.C."/>
            <person name="Zhao X.W."/>
            <person name="Wei L."/>
        </authorList>
    </citation>
    <scope>NUCLEOTIDE SEQUENCE [LARGE SCALE GENOMIC DNA]</scope>
    <source>
        <tissue evidence="1">Nenye</tissue>
    </source>
</reference>
<evidence type="ECO:0000313" key="1">
    <source>
        <dbReference type="EMBL" id="KAL3524735.1"/>
    </source>
</evidence>
<evidence type="ECO:0000313" key="2">
    <source>
        <dbReference type="Proteomes" id="UP001630127"/>
    </source>
</evidence>
<dbReference type="Proteomes" id="UP001630127">
    <property type="component" value="Unassembled WGS sequence"/>
</dbReference>
<keyword evidence="2" id="KW-1185">Reference proteome</keyword>